<dbReference type="Pfam" id="PF02518">
    <property type="entry name" value="HATPase_c"/>
    <property type="match status" value="1"/>
</dbReference>
<dbReference type="Pfam" id="PF13492">
    <property type="entry name" value="GAF_3"/>
    <property type="match status" value="1"/>
</dbReference>
<evidence type="ECO:0000256" key="13">
    <source>
        <dbReference type="SAM" id="Phobius"/>
    </source>
</evidence>
<keyword evidence="11" id="KW-0902">Two-component regulatory system</keyword>
<keyword evidence="6 13" id="KW-0812">Transmembrane</keyword>
<keyword evidence="12 13" id="KW-0472">Membrane</keyword>
<dbReference type="InterPro" id="IPR003661">
    <property type="entry name" value="HisK_dim/P_dom"/>
</dbReference>
<dbReference type="CDD" id="cd00075">
    <property type="entry name" value="HATPase"/>
    <property type="match status" value="1"/>
</dbReference>
<protein>
    <recommendedName>
        <fullName evidence="3">histidine kinase</fullName>
        <ecNumber evidence="3">2.7.13.3</ecNumber>
    </recommendedName>
</protein>
<dbReference type="InterPro" id="IPR004358">
    <property type="entry name" value="Sig_transdc_His_kin-like_C"/>
</dbReference>
<comment type="catalytic activity">
    <reaction evidence="1">
        <text>ATP + protein L-histidine = ADP + protein N-phospho-L-histidine.</text>
        <dbReference type="EC" id="2.7.13.3"/>
    </reaction>
</comment>
<evidence type="ECO:0000256" key="1">
    <source>
        <dbReference type="ARBA" id="ARBA00000085"/>
    </source>
</evidence>
<dbReference type="OrthoDB" id="9806130at2"/>
<evidence type="ECO:0000256" key="11">
    <source>
        <dbReference type="ARBA" id="ARBA00023012"/>
    </source>
</evidence>
<dbReference type="PROSITE" id="PS50109">
    <property type="entry name" value="HIS_KIN"/>
    <property type="match status" value="1"/>
</dbReference>
<dbReference type="InterPro" id="IPR036890">
    <property type="entry name" value="HATPase_C_sf"/>
</dbReference>
<dbReference type="Pfam" id="PF13493">
    <property type="entry name" value="DUF4118"/>
    <property type="match status" value="1"/>
</dbReference>
<dbReference type="Gene3D" id="3.30.565.10">
    <property type="entry name" value="Histidine kinase-like ATPase, C-terminal domain"/>
    <property type="match status" value="1"/>
</dbReference>
<dbReference type="InterPro" id="IPR052023">
    <property type="entry name" value="Histidine_kinase_KdpD"/>
</dbReference>
<keyword evidence="5" id="KW-0808">Transferase</keyword>
<dbReference type="SUPFAM" id="SSF55781">
    <property type="entry name" value="GAF domain-like"/>
    <property type="match status" value="1"/>
</dbReference>
<dbReference type="Proteomes" id="UP000298246">
    <property type="component" value="Unassembled WGS sequence"/>
</dbReference>
<comment type="subcellular location">
    <subcellularLocation>
        <location evidence="2">Cell membrane</location>
        <topology evidence="2">Multi-pass membrane protein</topology>
    </subcellularLocation>
</comment>
<dbReference type="SMART" id="SM00388">
    <property type="entry name" value="HisKA"/>
    <property type="match status" value="1"/>
</dbReference>
<reference evidence="15 16" key="1">
    <citation type="submission" date="2017-03" db="EMBL/GenBank/DDBJ databases">
        <title>Isolation of Levoglucosan Utilizing Bacteria.</title>
        <authorList>
            <person name="Arya A.S."/>
        </authorList>
    </citation>
    <scope>NUCLEOTIDE SEQUENCE [LARGE SCALE GENOMIC DNA]</scope>
    <source>
        <strain evidence="15 16">MEC069</strain>
    </source>
</reference>
<feature type="transmembrane region" description="Helical" evidence="13">
    <location>
        <begin position="20"/>
        <end position="39"/>
    </location>
</feature>
<evidence type="ECO:0000256" key="2">
    <source>
        <dbReference type="ARBA" id="ARBA00004651"/>
    </source>
</evidence>
<dbReference type="Pfam" id="PF00512">
    <property type="entry name" value="HisKA"/>
    <property type="match status" value="1"/>
</dbReference>
<dbReference type="PANTHER" id="PTHR45569">
    <property type="entry name" value="SENSOR PROTEIN KDPD"/>
    <property type="match status" value="1"/>
</dbReference>
<dbReference type="InterPro" id="IPR005467">
    <property type="entry name" value="His_kinase_dom"/>
</dbReference>
<evidence type="ECO:0000256" key="8">
    <source>
        <dbReference type="ARBA" id="ARBA00022777"/>
    </source>
</evidence>
<keyword evidence="9" id="KW-0067">ATP-binding</keyword>
<dbReference type="GO" id="GO:0000155">
    <property type="term" value="F:phosphorelay sensor kinase activity"/>
    <property type="evidence" value="ECO:0007669"/>
    <property type="project" value="InterPro"/>
</dbReference>
<feature type="transmembrane region" description="Helical" evidence="13">
    <location>
        <begin position="70"/>
        <end position="89"/>
    </location>
</feature>
<dbReference type="InterPro" id="IPR036097">
    <property type="entry name" value="HisK_dim/P_sf"/>
</dbReference>
<evidence type="ECO:0000256" key="12">
    <source>
        <dbReference type="ARBA" id="ARBA00023136"/>
    </source>
</evidence>
<organism evidence="15 16">
    <name type="scientific">Paenibacillus athensensis</name>
    <dbReference type="NCBI Taxonomy" id="1967502"/>
    <lineage>
        <taxon>Bacteria</taxon>
        <taxon>Bacillati</taxon>
        <taxon>Bacillota</taxon>
        <taxon>Bacilli</taxon>
        <taxon>Bacillales</taxon>
        <taxon>Paenibacillaceae</taxon>
        <taxon>Paenibacillus</taxon>
    </lineage>
</organism>
<keyword evidence="8 15" id="KW-0418">Kinase</keyword>
<keyword evidence="4" id="KW-0597">Phosphoprotein</keyword>
<dbReference type="InterPro" id="IPR029016">
    <property type="entry name" value="GAF-like_dom_sf"/>
</dbReference>
<dbReference type="CDD" id="cd00082">
    <property type="entry name" value="HisKA"/>
    <property type="match status" value="1"/>
</dbReference>
<accession>A0A4Y8PYM3</accession>
<name>A0A4Y8PYM3_9BACL</name>
<keyword evidence="16" id="KW-1185">Reference proteome</keyword>
<evidence type="ECO:0000256" key="7">
    <source>
        <dbReference type="ARBA" id="ARBA00022741"/>
    </source>
</evidence>
<evidence type="ECO:0000256" key="9">
    <source>
        <dbReference type="ARBA" id="ARBA00022840"/>
    </source>
</evidence>
<evidence type="ECO:0000256" key="4">
    <source>
        <dbReference type="ARBA" id="ARBA00022553"/>
    </source>
</evidence>
<dbReference type="PRINTS" id="PR00344">
    <property type="entry name" value="BCTRLSENSOR"/>
</dbReference>
<feature type="transmembrane region" description="Helical" evidence="13">
    <location>
        <begin position="95"/>
        <end position="118"/>
    </location>
</feature>
<dbReference type="Gene3D" id="1.20.120.620">
    <property type="entry name" value="Backbone structure of the membrane domain of e. Coli histidine kinase receptor kdpd"/>
    <property type="match status" value="1"/>
</dbReference>
<evidence type="ECO:0000313" key="15">
    <source>
        <dbReference type="EMBL" id="TFE86429.1"/>
    </source>
</evidence>
<dbReference type="PANTHER" id="PTHR45569:SF1">
    <property type="entry name" value="SENSOR PROTEIN KDPD"/>
    <property type="match status" value="1"/>
</dbReference>
<dbReference type="GO" id="GO:0005524">
    <property type="term" value="F:ATP binding"/>
    <property type="evidence" value="ECO:0007669"/>
    <property type="project" value="UniProtKB-KW"/>
</dbReference>
<dbReference type="SUPFAM" id="SSF47384">
    <property type="entry name" value="Homodimeric domain of signal transducing histidine kinase"/>
    <property type="match status" value="1"/>
</dbReference>
<dbReference type="InterPro" id="IPR003018">
    <property type="entry name" value="GAF"/>
</dbReference>
<evidence type="ECO:0000256" key="3">
    <source>
        <dbReference type="ARBA" id="ARBA00012438"/>
    </source>
</evidence>
<evidence type="ECO:0000256" key="6">
    <source>
        <dbReference type="ARBA" id="ARBA00022692"/>
    </source>
</evidence>
<evidence type="ECO:0000256" key="5">
    <source>
        <dbReference type="ARBA" id="ARBA00022679"/>
    </source>
</evidence>
<dbReference type="RefSeq" id="WP_134754203.1">
    <property type="nucleotide sequence ID" value="NZ_MYFO02000014.1"/>
</dbReference>
<evidence type="ECO:0000256" key="10">
    <source>
        <dbReference type="ARBA" id="ARBA00022989"/>
    </source>
</evidence>
<dbReference type="InterPro" id="IPR038318">
    <property type="entry name" value="KdpD_sf"/>
</dbReference>
<dbReference type="Gene3D" id="1.10.287.130">
    <property type="match status" value="1"/>
</dbReference>
<dbReference type="EC" id="2.7.13.3" evidence="3"/>
<dbReference type="Gene3D" id="3.30.450.40">
    <property type="match status" value="1"/>
</dbReference>
<dbReference type="SMART" id="SM00387">
    <property type="entry name" value="HATPase_c"/>
    <property type="match status" value="1"/>
</dbReference>
<keyword evidence="7" id="KW-0547">Nucleotide-binding</keyword>
<dbReference type="FunFam" id="3.30.565.10:FF:000006">
    <property type="entry name" value="Sensor histidine kinase WalK"/>
    <property type="match status" value="1"/>
</dbReference>
<dbReference type="AlphaFoldDB" id="A0A4Y8PYM3"/>
<feature type="domain" description="Histidine kinase" evidence="14">
    <location>
        <begin position="297"/>
        <end position="512"/>
    </location>
</feature>
<feature type="transmembrane region" description="Helical" evidence="13">
    <location>
        <begin position="45"/>
        <end position="63"/>
    </location>
</feature>
<dbReference type="InterPro" id="IPR025201">
    <property type="entry name" value="KdpD_TM"/>
</dbReference>
<sequence>MREQEEAVKRRGRTFPASWLPYGGVFAAVAALSVVLHRFELAFDLVNIALMYLIPVLVSAVYWGIGPSIAAAASGVLAFDFFFVPPYWSFTVADLRYVVSFLIYLAVAALTSTLAARLRRQRDFARQREATTATLYAISRQMTAMTDLRGLLESMARQAADTTDMQVDIYVPDDTDDLQAVASWPLTGNSGATEPEAVIAKWVYRHGERAGRGTQTLGQSRGLYLPLQTEAQVYGVLAVRCGGQEPSNGVEPETMRLLEAIGGLAASAIARVKLGEEAKLAHLTAESERIRTALLDSVSHELRTPLAAIIGSATGLIDNDRLFSADDRLELLGAIKEGALRMNRLVTNLLGMVQLESGMLRLRKKWCDISDMLGVVLAQVKELQQQRRIVVALPELPLYLPGDEVLLEQVLVNVVSNAIKYSPDGSTIEITVTKEEHAVSIAVKDTGIGISEADLERVFDKFYRSVATKRIPGTGLGLAICKGIVEAHGGLITAASNAGQGATMTITLPTVASDVPETPSETEETT</sequence>
<evidence type="ECO:0000313" key="16">
    <source>
        <dbReference type="Proteomes" id="UP000298246"/>
    </source>
</evidence>
<proteinExistence type="predicted"/>
<dbReference type="EMBL" id="MYFO01000019">
    <property type="protein sequence ID" value="TFE86429.1"/>
    <property type="molecule type" value="Genomic_DNA"/>
</dbReference>
<dbReference type="SUPFAM" id="SSF55874">
    <property type="entry name" value="ATPase domain of HSP90 chaperone/DNA topoisomerase II/histidine kinase"/>
    <property type="match status" value="1"/>
</dbReference>
<dbReference type="InterPro" id="IPR003594">
    <property type="entry name" value="HATPase_dom"/>
</dbReference>
<comment type="caution">
    <text evidence="15">The sequence shown here is derived from an EMBL/GenBank/DDBJ whole genome shotgun (WGS) entry which is preliminary data.</text>
</comment>
<keyword evidence="10 13" id="KW-1133">Transmembrane helix</keyword>
<dbReference type="GO" id="GO:0005886">
    <property type="term" value="C:plasma membrane"/>
    <property type="evidence" value="ECO:0007669"/>
    <property type="project" value="UniProtKB-SubCell"/>
</dbReference>
<evidence type="ECO:0000259" key="14">
    <source>
        <dbReference type="PROSITE" id="PS50109"/>
    </source>
</evidence>
<gene>
    <name evidence="15" type="ORF">B5M42_14935</name>
</gene>